<evidence type="ECO:0000313" key="3">
    <source>
        <dbReference type="EMBL" id="RUO27582.1"/>
    </source>
</evidence>
<dbReference type="OrthoDB" id="9783990at2"/>
<dbReference type="Pfam" id="PF04972">
    <property type="entry name" value="BON"/>
    <property type="match status" value="2"/>
</dbReference>
<evidence type="ECO:0000313" key="2">
    <source>
        <dbReference type="EMBL" id="RAJ93906.1"/>
    </source>
</evidence>
<dbReference type="InterPro" id="IPR051686">
    <property type="entry name" value="Lipoprotein_DolP"/>
</dbReference>
<dbReference type="PROSITE" id="PS51257">
    <property type="entry name" value="PROKAR_LIPOPROTEIN"/>
    <property type="match status" value="1"/>
</dbReference>
<evidence type="ECO:0000259" key="1">
    <source>
        <dbReference type="PROSITE" id="PS50914"/>
    </source>
</evidence>
<dbReference type="PROSITE" id="PS50914">
    <property type="entry name" value="BON"/>
    <property type="match status" value="2"/>
</dbReference>
<evidence type="ECO:0000313" key="5">
    <source>
        <dbReference type="Proteomes" id="UP000287865"/>
    </source>
</evidence>
<dbReference type="RefSeq" id="WP_111570230.1">
    <property type="nucleotide sequence ID" value="NZ_PIPK01000002.1"/>
</dbReference>
<dbReference type="EMBL" id="QLMD01000015">
    <property type="protein sequence ID" value="RAJ93906.1"/>
    <property type="molecule type" value="Genomic_DNA"/>
</dbReference>
<dbReference type="InterPro" id="IPR007055">
    <property type="entry name" value="BON_dom"/>
</dbReference>
<feature type="domain" description="BON" evidence="1">
    <location>
        <begin position="124"/>
        <end position="190"/>
    </location>
</feature>
<accession>A0A327WPH9</accession>
<evidence type="ECO:0000313" key="4">
    <source>
        <dbReference type="Proteomes" id="UP000249203"/>
    </source>
</evidence>
<reference evidence="3 5" key="1">
    <citation type="journal article" date="2018" name="Front. Microbiol.">
        <title>Genome-Based Analysis Reveals the Taxonomy and Diversity of the Family Idiomarinaceae.</title>
        <authorList>
            <person name="Liu Y."/>
            <person name="Lai Q."/>
            <person name="Shao Z."/>
        </authorList>
    </citation>
    <scope>NUCLEOTIDE SEQUENCE [LARGE SCALE GENOMIC DNA]</scope>
    <source>
        <strain evidence="3 5">CF12-14</strain>
    </source>
</reference>
<gene>
    <name evidence="2" type="ORF">B0I24_1158</name>
    <name evidence="3" type="ORF">CWE07_02860</name>
</gene>
<name>A0A327WPH9_9GAMM</name>
<protein>
    <submittedName>
        <fullName evidence="3">BON domain-containing protein</fullName>
    </submittedName>
    <submittedName>
        <fullName evidence="2">Osmotically-inducible protein OsmY</fullName>
    </submittedName>
</protein>
<feature type="domain" description="BON" evidence="1">
    <location>
        <begin position="47"/>
        <end position="115"/>
    </location>
</feature>
<keyword evidence="5" id="KW-1185">Reference proteome</keyword>
<dbReference type="Proteomes" id="UP000249203">
    <property type="component" value="Unassembled WGS sequence"/>
</dbReference>
<sequence length="190" mass="20973">MFNRFAALGLLLIAMPAIQGCALVVAGGAAGATMVAMDARDVGTQVDDNNLRLRIQTALQEQSELAEQRVLIVTYNSNVLAYGQVSSNGMREQAVRLIRNTQGVNRVYDQLRVAEPVSFTQRSRDTLLTSRVKTTLIAQRQFDHSNIRVFTEASEVFLVGRTSREAAANAIEVTRHINGVERVIDVIERD</sequence>
<dbReference type="Proteomes" id="UP000287865">
    <property type="component" value="Unassembled WGS sequence"/>
</dbReference>
<dbReference type="AlphaFoldDB" id="A0A327WPH9"/>
<dbReference type="PANTHER" id="PTHR34606:SF4">
    <property type="entry name" value="OUTER MEMBRANE LIPOPROTEIN DOLP"/>
    <property type="match status" value="1"/>
</dbReference>
<dbReference type="PANTHER" id="PTHR34606">
    <property type="entry name" value="BON DOMAIN-CONTAINING PROTEIN"/>
    <property type="match status" value="1"/>
</dbReference>
<proteinExistence type="predicted"/>
<dbReference type="EMBL" id="PIPK01000002">
    <property type="protein sequence ID" value="RUO27582.1"/>
    <property type="molecule type" value="Genomic_DNA"/>
</dbReference>
<organism evidence="2 4">
    <name type="scientific">Aliidiomarina maris</name>
    <dbReference type="NCBI Taxonomy" id="531312"/>
    <lineage>
        <taxon>Bacteria</taxon>
        <taxon>Pseudomonadati</taxon>
        <taxon>Pseudomonadota</taxon>
        <taxon>Gammaproteobacteria</taxon>
        <taxon>Alteromonadales</taxon>
        <taxon>Idiomarinaceae</taxon>
        <taxon>Aliidiomarina</taxon>
    </lineage>
</organism>
<comment type="caution">
    <text evidence="2">The sequence shown here is derived from an EMBL/GenBank/DDBJ whole genome shotgun (WGS) entry which is preliminary data.</text>
</comment>
<reference evidence="2 4" key="2">
    <citation type="submission" date="2018-06" db="EMBL/GenBank/DDBJ databases">
        <title>Genomic Encyclopedia of Type Strains, Phase III (KMG-III): the genomes of soil and plant-associated and newly described type strains.</title>
        <authorList>
            <person name="Whitman W."/>
        </authorList>
    </citation>
    <scope>NUCLEOTIDE SEQUENCE [LARGE SCALE GENOMIC DNA]</scope>
    <source>
        <strain evidence="2 4">CGMCC 1.15366</strain>
    </source>
</reference>